<dbReference type="InterPro" id="IPR036388">
    <property type="entry name" value="WH-like_DNA-bd_sf"/>
</dbReference>
<dbReference type="InterPro" id="IPR036390">
    <property type="entry name" value="WH_DNA-bd_sf"/>
</dbReference>
<dbReference type="EMBL" id="QHKI01000006">
    <property type="protein sequence ID" value="RSM87604.1"/>
    <property type="molecule type" value="Genomic_DNA"/>
</dbReference>
<keyword evidence="3" id="KW-0238">DNA-binding</keyword>
<dbReference type="OrthoDB" id="9813987at2"/>
<comment type="caution">
    <text evidence="5">The sequence shown here is derived from an EMBL/GenBank/DDBJ whole genome shotgun (WGS) entry which is preliminary data.</text>
</comment>
<reference evidence="5 6" key="1">
    <citation type="submission" date="2018-05" db="EMBL/GenBank/DDBJ databases">
        <title>Evolution of GPA BGCs.</title>
        <authorList>
            <person name="Waglechner N."/>
            <person name="Wright G.D."/>
        </authorList>
    </citation>
    <scope>NUCLEOTIDE SEQUENCE [LARGE SCALE GENOMIC DNA]</scope>
    <source>
        <strain evidence="5 6">A82846</strain>
    </source>
</reference>
<dbReference type="AlphaFoldDB" id="A0A428ZHS5"/>
<dbReference type="Gene3D" id="6.10.140.850">
    <property type="match status" value="1"/>
</dbReference>
<sequence>MYGLGELEAAVMHVLWHAAEPVKVRDVLGKLETGKPLAYTTVLTVLDNLHRKGWVRRTLIGKAYWYRPAHSMVETVTRSLRAVLDESGDPEAVLLDFVSSVSDHESELLRKALRKRHPD</sequence>
<dbReference type="RefSeq" id="WP_037264302.1">
    <property type="nucleotide sequence ID" value="NZ_QHKI01000006.1"/>
</dbReference>
<organism evidence="5 6">
    <name type="scientific">Kibdelosporangium aridum</name>
    <dbReference type="NCBI Taxonomy" id="2030"/>
    <lineage>
        <taxon>Bacteria</taxon>
        <taxon>Bacillati</taxon>
        <taxon>Actinomycetota</taxon>
        <taxon>Actinomycetes</taxon>
        <taxon>Pseudonocardiales</taxon>
        <taxon>Pseudonocardiaceae</taxon>
        <taxon>Kibdelosporangium</taxon>
    </lineage>
</organism>
<proteinExistence type="inferred from homology"/>
<dbReference type="SUPFAM" id="SSF46785">
    <property type="entry name" value="Winged helix' DNA-binding domain"/>
    <property type="match status" value="1"/>
</dbReference>
<dbReference type="Pfam" id="PF03965">
    <property type="entry name" value="Penicillinase_R"/>
    <property type="match status" value="1"/>
</dbReference>
<evidence type="ECO:0000313" key="6">
    <source>
        <dbReference type="Proteomes" id="UP000287547"/>
    </source>
</evidence>
<evidence type="ECO:0000256" key="4">
    <source>
        <dbReference type="ARBA" id="ARBA00023163"/>
    </source>
</evidence>
<dbReference type="GO" id="GO:0003677">
    <property type="term" value="F:DNA binding"/>
    <property type="evidence" value="ECO:0007669"/>
    <property type="project" value="UniProtKB-KW"/>
</dbReference>
<dbReference type="InterPro" id="IPR005650">
    <property type="entry name" value="BlaI_family"/>
</dbReference>
<keyword evidence="2" id="KW-0805">Transcription regulation</keyword>
<dbReference type="Proteomes" id="UP000287547">
    <property type="component" value="Unassembled WGS sequence"/>
</dbReference>
<name>A0A428ZHS5_KIBAR</name>
<dbReference type="GO" id="GO:0045892">
    <property type="term" value="P:negative regulation of DNA-templated transcription"/>
    <property type="evidence" value="ECO:0007669"/>
    <property type="project" value="InterPro"/>
</dbReference>
<accession>A0A428ZHS5</accession>
<gene>
    <name evidence="5" type="ORF">DMH04_10705</name>
</gene>
<dbReference type="Gene3D" id="1.10.10.10">
    <property type="entry name" value="Winged helix-like DNA-binding domain superfamily/Winged helix DNA-binding domain"/>
    <property type="match status" value="1"/>
</dbReference>
<evidence type="ECO:0000313" key="5">
    <source>
        <dbReference type="EMBL" id="RSM87604.1"/>
    </source>
</evidence>
<keyword evidence="4" id="KW-0804">Transcription</keyword>
<comment type="similarity">
    <text evidence="1">Belongs to the BlaI transcriptional regulatory family.</text>
</comment>
<protein>
    <submittedName>
        <fullName evidence="5">BlaI/MecI/CopY family transcriptional regulator</fullName>
    </submittedName>
</protein>
<evidence type="ECO:0000256" key="1">
    <source>
        <dbReference type="ARBA" id="ARBA00011046"/>
    </source>
</evidence>
<evidence type="ECO:0000256" key="3">
    <source>
        <dbReference type="ARBA" id="ARBA00023125"/>
    </source>
</evidence>
<evidence type="ECO:0000256" key="2">
    <source>
        <dbReference type="ARBA" id="ARBA00023015"/>
    </source>
</evidence>